<keyword evidence="2" id="KW-1185">Reference proteome</keyword>
<reference evidence="1" key="1">
    <citation type="submission" date="2022-04" db="EMBL/GenBank/DDBJ databases">
        <title>Roseibium sp. CAU 1639 isolated from mud.</title>
        <authorList>
            <person name="Kim W."/>
        </authorList>
    </citation>
    <scope>NUCLEOTIDE SEQUENCE</scope>
    <source>
        <strain evidence="1">CAU 1639</strain>
    </source>
</reference>
<dbReference type="Pfam" id="PF00702">
    <property type="entry name" value="Hydrolase"/>
    <property type="match status" value="1"/>
</dbReference>
<protein>
    <submittedName>
        <fullName evidence="1">HAD-IA family hydrolase</fullName>
    </submittedName>
</protein>
<dbReference type="Proteomes" id="UP001431221">
    <property type="component" value="Unassembled WGS sequence"/>
</dbReference>
<accession>A0ABT0H1E5</accession>
<dbReference type="InterPro" id="IPR036412">
    <property type="entry name" value="HAD-like_sf"/>
</dbReference>
<dbReference type="PRINTS" id="PR00413">
    <property type="entry name" value="HADHALOGNASE"/>
</dbReference>
<dbReference type="Gene3D" id="3.40.50.1000">
    <property type="entry name" value="HAD superfamily/HAD-like"/>
    <property type="match status" value="1"/>
</dbReference>
<dbReference type="InterPro" id="IPR023214">
    <property type="entry name" value="HAD_sf"/>
</dbReference>
<gene>
    <name evidence="1" type="ORF">M0H32_25365</name>
</gene>
<dbReference type="RefSeq" id="WP_248159144.1">
    <property type="nucleotide sequence ID" value="NZ_JALNMJ010000026.1"/>
</dbReference>
<dbReference type="InterPro" id="IPR023198">
    <property type="entry name" value="PGP-like_dom2"/>
</dbReference>
<organism evidence="1 2">
    <name type="scientific">Roseibium sediminicola</name>
    <dbReference type="NCBI Taxonomy" id="2933272"/>
    <lineage>
        <taxon>Bacteria</taxon>
        <taxon>Pseudomonadati</taxon>
        <taxon>Pseudomonadota</taxon>
        <taxon>Alphaproteobacteria</taxon>
        <taxon>Hyphomicrobiales</taxon>
        <taxon>Stappiaceae</taxon>
        <taxon>Roseibium</taxon>
    </lineage>
</organism>
<proteinExistence type="predicted"/>
<dbReference type="InterPro" id="IPR006439">
    <property type="entry name" value="HAD-SF_hydro_IA"/>
</dbReference>
<keyword evidence="1" id="KW-0378">Hydrolase</keyword>
<evidence type="ECO:0000313" key="2">
    <source>
        <dbReference type="Proteomes" id="UP001431221"/>
    </source>
</evidence>
<dbReference type="GO" id="GO:0016787">
    <property type="term" value="F:hydrolase activity"/>
    <property type="evidence" value="ECO:0007669"/>
    <property type="project" value="UniProtKB-KW"/>
</dbReference>
<dbReference type="SUPFAM" id="SSF56784">
    <property type="entry name" value="HAD-like"/>
    <property type="match status" value="1"/>
</dbReference>
<name>A0ABT0H1E5_9HYPH</name>
<sequence length="232" mass="25010">MTMPAAVLFGSIGTLAETSEMQREAFNRAFALAGLGWRWNRSLYQALLKTTGGINRIEAFALSRGQRVDARAIHVAKTQIYHQLLKEQRLGLRDGVAETLAWARENGIQLGLVSTTSLGNIEGLLEALAPHCRRELFDYLGHGGLVERPKPDPEAYRHALAWLDLSPSEVIAIEDTAASLSASVGAGIATVAFPGENVYCDDFSLATSVTPVLSPDVILEAACADEKQTAYG</sequence>
<dbReference type="InterPro" id="IPR044999">
    <property type="entry name" value="CbbY-like"/>
</dbReference>
<evidence type="ECO:0000313" key="1">
    <source>
        <dbReference type="EMBL" id="MCK7615513.1"/>
    </source>
</evidence>
<dbReference type="PANTHER" id="PTHR42896">
    <property type="entry name" value="XYLULOSE-1,5-BISPHOSPHATE (XUBP) PHOSPHATASE"/>
    <property type="match status" value="1"/>
</dbReference>
<comment type="caution">
    <text evidence="1">The sequence shown here is derived from an EMBL/GenBank/DDBJ whole genome shotgun (WGS) entry which is preliminary data.</text>
</comment>
<dbReference type="EMBL" id="JALNMJ010000026">
    <property type="protein sequence ID" value="MCK7615513.1"/>
    <property type="molecule type" value="Genomic_DNA"/>
</dbReference>
<dbReference type="PANTHER" id="PTHR42896:SF2">
    <property type="entry name" value="CBBY-LIKE PROTEIN"/>
    <property type="match status" value="1"/>
</dbReference>
<dbReference type="Gene3D" id="1.10.150.240">
    <property type="entry name" value="Putative phosphatase, domain 2"/>
    <property type="match status" value="1"/>
</dbReference>
<dbReference type="NCBIfam" id="TIGR01509">
    <property type="entry name" value="HAD-SF-IA-v3"/>
    <property type="match status" value="1"/>
</dbReference>